<organism evidence="1 2">
    <name type="scientific">Dictyocaulus viviparus</name>
    <name type="common">Bovine lungworm</name>
    <dbReference type="NCBI Taxonomy" id="29172"/>
    <lineage>
        <taxon>Eukaryota</taxon>
        <taxon>Metazoa</taxon>
        <taxon>Ecdysozoa</taxon>
        <taxon>Nematoda</taxon>
        <taxon>Chromadorea</taxon>
        <taxon>Rhabditida</taxon>
        <taxon>Rhabditina</taxon>
        <taxon>Rhabditomorpha</taxon>
        <taxon>Strongyloidea</taxon>
        <taxon>Metastrongylidae</taxon>
        <taxon>Dictyocaulus</taxon>
    </lineage>
</organism>
<dbReference type="EMBL" id="KN716486">
    <property type="protein sequence ID" value="KJH44270.1"/>
    <property type="molecule type" value="Genomic_DNA"/>
</dbReference>
<keyword evidence="2" id="KW-1185">Reference proteome</keyword>
<accession>A0A0D8XHZ6</accession>
<evidence type="ECO:0000313" key="1">
    <source>
        <dbReference type="EMBL" id="KJH44270.1"/>
    </source>
</evidence>
<dbReference type="AlphaFoldDB" id="A0A0D8XHZ6"/>
<protein>
    <submittedName>
        <fullName evidence="1">Uncharacterized protein</fullName>
    </submittedName>
</protein>
<name>A0A0D8XHZ6_DICVI</name>
<reference evidence="1 2" key="1">
    <citation type="submission" date="2013-11" db="EMBL/GenBank/DDBJ databases">
        <title>Draft genome of the bovine lungworm Dictyocaulus viviparus.</title>
        <authorList>
            <person name="Mitreva M."/>
        </authorList>
    </citation>
    <scope>NUCLEOTIDE SEQUENCE [LARGE SCALE GENOMIC DNA]</scope>
    <source>
        <strain evidence="1 2">HannoverDv2000</strain>
    </source>
</reference>
<proteinExistence type="predicted"/>
<dbReference type="Proteomes" id="UP000053766">
    <property type="component" value="Unassembled WGS sequence"/>
</dbReference>
<reference evidence="2" key="2">
    <citation type="journal article" date="2016" name="Sci. Rep.">
        <title>Dictyocaulus viviparus genome, variome and transcriptome elucidate lungworm biology and support future intervention.</title>
        <authorList>
            <person name="McNulty S.N."/>
            <person name="Strube C."/>
            <person name="Rosa B.A."/>
            <person name="Martin J.C."/>
            <person name="Tyagi R."/>
            <person name="Choi Y.J."/>
            <person name="Wang Q."/>
            <person name="Hallsworth Pepin K."/>
            <person name="Zhang X."/>
            <person name="Ozersky P."/>
            <person name="Wilson R.K."/>
            <person name="Sternberg P.W."/>
            <person name="Gasser R.B."/>
            <person name="Mitreva M."/>
        </authorList>
    </citation>
    <scope>NUCLEOTIDE SEQUENCE [LARGE SCALE GENOMIC DNA]</scope>
    <source>
        <strain evidence="2">HannoverDv2000</strain>
    </source>
</reference>
<gene>
    <name evidence="1" type="ORF">DICVIV_09693</name>
</gene>
<sequence>MSLKRPQPSCLPNNFSGFKQISIVIDFPEEGQYEISKHSLLMSLTESKKYPSQLIKLQFDTVV</sequence>
<evidence type="ECO:0000313" key="2">
    <source>
        <dbReference type="Proteomes" id="UP000053766"/>
    </source>
</evidence>